<gene>
    <name evidence="1" type="ORF">CO178_02195</name>
</gene>
<dbReference type="EMBL" id="PFWY01000098">
    <property type="protein sequence ID" value="PJA40431.1"/>
    <property type="molecule type" value="Genomic_DNA"/>
</dbReference>
<name>A0A2M7X376_UNCKA</name>
<organism evidence="1 2">
    <name type="scientific">candidate division WWE3 bacterium CG_4_9_14_3_um_filter_34_6</name>
    <dbReference type="NCBI Taxonomy" id="1975079"/>
    <lineage>
        <taxon>Bacteria</taxon>
        <taxon>Katanobacteria</taxon>
    </lineage>
</organism>
<dbReference type="InterPro" id="IPR018247">
    <property type="entry name" value="EF_Hand_1_Ca_BS"/>
</dbReference>
<evidence type="ECO:0008006" key="3">
    <source>
        <dbReference type="Google" id="ProtNLM"/>
    </source>
</evidence>
<evidence type="ECO:0000313" key="2">
    <source>
        <dbReference type="Proteomes" id="UP000230683"/>
    </source>
</evidence>
<evidence type="ECO:0000313" key="1">
    <source>
        <dbReference type="EMBL" id="PJA40431.1"/>
    </source>
</evidence>
<sequence>MNSVQGYKGFITFLILFILLILAAFGIQNLSQTNKNVNDDTKVVDDSSPDVMGIQTSKLNLHETDSEGIIQTSQPTFNIGFNDFSDQDSVLGKSKDVAGDMMAGEFKEAILYNDPNYDFNKDGLVTNADWPLFIEFVTNPED</sequence>
<dbReference type="Proteomes" id="UP000230683">
    <property type="component" value="Unassembled WGS sequence"/>
</dbReference>
<comment type="caution">
    <text evidence="1">The sequence shown here is derived from an EMBL/GenBank/DDBJ whole genome shotgun (WGS) entry which is preliminary data.</text>
</comment>
<proteinExistence type="predicted"/>
<dbReference type="AlphaFoldDB" id="A0A2M7X376"/>
<dbReference type="PROSITE" id="PS00018">
    <property type="entry name" value="EF_HAND_1"/>
    <property type="match status" value="1"/>
</dbReference>
<protein>
    <recommendedName>
        <fullName evidence="3">EF-hand domain-containing protein</fullName>
    </recommendedName>
</protein>
<reference evidence="2" key="1">
    <citation type="submission" date="2017-09" db="EMBL/GenBank/DDBJ databases">
        <title>Depth-based differentiation of microbial function through sediment-hosted aquifers and enrichment of novel symbionts in the deep terrestrial subsurface.</title>
        <authorList>
            <person name="Probst A.J."/>
            <person name="Ladd B."/>
            <person name="Jarett J.K."/>
            <person name="Geller-Mcgrath D.E."/>
            <person name="Sieber C.M.K."/>
            <person name="Emerson J.B."/>
            <person name="Anantharaman K."/>
            <person name="Thomas B.C."/>
            <person name="Malmstrom R."/>
            <person name="Stieglmeier M."/>
            <person name="Klingl A."/>
            <person name="Woyke T."/>
            <person name="Ryan C.M."/>
            <person name="Banfield J.F."/>
        </authorList>
    </citation>
    <scope>NUCLEOTIDE SEQUENCE [LARGE SCALE GENOMIC DNA]</scope>
</reference>
<accession>A0A2M7X376</accession>